<dbReference type="PROSITE" id="PS50043">
    <property type="entry name" value="HTH_LUXR_2"/>
    <property type="match status" value="1"/>
</dbReference>
<dbReference type="AlphaFoldDB" id="A0A7Y9F0M8"/>
<feature type="domain" description="HTH luxR-type" evidence="4">
    <location>
        <begin position="144"/>
        <end position="209"/>
    </location>
</feature>
<evidence type="ECO:0000259" key="4">
    <source>
        <dbReference type="PROSITE" id="PS50043"/>
    </source>
</evidence>
<dbReference type="InterPro" id="IPR011006">
    <property type="entry name" value="CheY-like_superfamily"/>
</dbReference>
<proteinExistence type="predicted"/>
<evidence type="ECO:0000256" key="2">
    <source>
        <dbReference type="ARBA" id="ARBA00023125"/>
    </source>
</evidence>
<dbReference type="Gene3D" id="3.40.50.2300">
    <property type="match status" value="1"/>
</dbReference>
<keyword evidence="3" id="KW-0804">Transcription</keyword>
<dbReference type="Proteomes" id="UP000516957">
    <property type="component" value="Unassembled WGS sequence"/>
</dbReference>
<name>A0A7Y9F0M8_9ACTN</name>
<dbReference type="SMART" id="SM00421">
    <property type="entry name" value="HTH_LUXR"/>
    <property type="match status" value="1"/>
</dbReference>
<keyword evidence="1" id="KW-0805">Transcription regulation</keyword>
<reference evidence="5 6" key="1">
    <citation type="submission" date="2020-07" db="EMBL/GenBank/DDBJ databases">
        <title>Sequencing the genomes of 1000 actinobacteria strains.</title>
        <authorList>
            <person name="Klenk H.-P."/>
        </authorList>
    </citation>
    <scope>NUCLEOTIDE SEQUENCE [LARGE SCALE GENOMIC DNA]</scope>
    <source>
        <strain evidence="5 6">DSM 18965</strain>
    </source>
</reference>
<dbReference type="CDD" id="cd06170">
    <property type="entry name" value="LuxR_C_like"/>
    <property type="match status" value="1"/>
</dbReference>
<dbReference type="PANTHER" id="PTHR44688:SF16">
    <property type="entry name" value="DNA-BINDING TRANSCRIPTIONAL ACTIVATOR DEVR_DOSR"/>
    <property type="match status" value="1"/>
</dbReference>
<comment type="caution">
    <text evidence="5">The sequence shown here is derived from an EMBL/GenBank/DDBJ whole genome shotgun (WGS) entry which is preliminary data.</text>
</comment>
<evidence type="ECO:0000313" key="5">
    <source>
        <dbReference type="EMBL" id="NYD57448.1"/>
    </source>
</evidence>
<gene>
    <name evidence="5" type="ORF">BKA08_001686</name>
</gene>
<dbReference type="GO" id="GO:0003677">
    <property type="term" value="F:DNA binding"/>
    <property type="evidence" value="ECO:0007669"/>
    <property type="project" value="UniProtKB-KW"/>
</dbReference>
<evidence type="ECO:0000256" key="3">
    <source>
        <dbReference type="ARBA" id="ARBA00023163"/>
    </source>
</evidence>
<dbReference type="RefSeq" id="WP_179615208.1">
    <property type="nucleotide sequence ID" value="NZ_CP059163.1"/>
</dbReference>
<dbReference type="EMBL" id="JACCBE010000001">
    <property type="protein sequence ID" value="NYD57448.1"/>
    <property type="molecule type" value="Genomic_DNA"/>
</dbReference>
<dbReference type="PANTHER" id="PTHR44688">
    <property type="entry name" value="DNA-BINDING TRANSCRIPTIONAL ACTIVATOR DEVR_DOSR"/>
    <property type="match status" value="1"/>
</dbReference>
<dbReference type="InterPro" id="IPR016032">
    <property type="entry name" value="Sig_transdc_resp-reg_C-effctor"/>
</dbReference>
<sequence>MSHENAAPLTITMVDDHDLAVAGLQTLLTPYADRVRLVDMRQALAHPEDLDVVLYEPVGQSAFGAAMLRDLQRSADAHPVVFSWAPGDQLPTSTANMYLPKTLTAAQLVVALEDLVSGRRVPTAPAPEKAPVVEAPAPAPLRPEAPAGSRLTPRELEILTLITAGMTNGEIVEKLNLSINSIKTYIRQAYRKIDVERRTQAVAWGMANNLAVAEDVEAAELHEVETSMAG</sequence>
<keyword evidence="6" id="KW-1185">Reference proteome</keyword>
<dbReference type="PRINTS" id="PR00038">
    <property type="entry name" value="HTHLUXR"/>
</dbReference>
<organism evidence="5 6">
    <name type="scientific">Nocardioides marinisabuli</name>
    <dbReference type="NCBI Taxonomy" id="419476"/>
    <lineage>
        <taxon>Bacteria</taxon>
        <taxon>Bacillati</taxon>
        <taxon>Actinomycetota</taxon>
        <taxon>Actinomycetes</taxon>
        <taxon>Propionibacteriales</taxon>
        <taxon>Nocardioidaceae</taxon>
        <taxon>Nocardioides</taxon>
    </lineage>
</organism>
<evidence type="ECO:0000256" key="1">
    <source>
        <dbReference type="ARBA" id="ARBA00023015"/>
    </source>
</evidence>
<dbReference type="Pfam" id="PF00196">
    <property type="entry name" value="GerE"/>
    <property type="match status" value="1"/>
</dbReference>
<dbReference type="InterPro" id="IPR000792">
    <property type="entry name" value="Tscrpt_reg_LuxR_C"/>
</dbReference>
<accession>A0A7Y9F0M8</accession>
<dbReference type="GO" id="GO:0006355">
    <property type="term" value="P:regulation of DNA-templated transcription"/>
    <property type="evidence" value="ECO:0007669"/>
    <property type="project" value="InterPro"/>
</dbReference>
<dbReference type="SUPFAM" id="SSF52172">
    <property type="entry name" value="CheY-like"/>
    <property type="match status" value="1"/>
</dbReference>
<protein>
    <submittedName>
        <fullName evidence="5">DNA-binding NarL/FixJ family response regulator</fullName>
    </submittedName>
</protein>
<keyword evidence="2 5" id="KW-0238">DNA-binding</keyword>
<evidence type="ECO:0000313" key="6">
    <source>
        <dbReference type="Proteomes" id="UP000516957"/>
    </source>
</evidence>
<dbReference type="SUPFAM" id="SSF46894">
    <property type="entry name" value="C-terminal effector domain of the bipartite response regulators"/>
    <property type="match status" value="1"/>
</dbReference>